<protein>
    <submittedName>
        <fullName evidence="2">Uncharacterized protein</fullName>
    </submittedName>
</protein>
<feature type="region of interest" description="Disordered" evidence="1">
    <location>
        <begin position="82"/>
        <end position="111"/>
    </location>
</feature>
<gene>
    <name evidence="2" type="ORF">EZS28_008275</name>
</gene>
<name>A0A5J4WP44_9EUKA</name>
<dbReference type="AlphaFoldDB" id="A0A5J4WP44"/>
<comment type="caution">
    <text evidence="2">The sequence shown here is derived from an EMBL/GenBank/DDBJ whole genome shotgun (WGS) entry which is preliminary data.</text>
</comment>
<evidence type="ECO:0000313" key="2">
    <source>
        <dbReference type="EMBL" id="KAA6396195.1"/>
    </source>
</evidence>
<sequence>MRVEDVNASMLILADINARNKAQINSMNQIVDSVGENMRLREIKFRTTIDQHKMLIEDIRSSQFKLIQGKAYSKPKQYVFETRSQKSCKTQTNSRNKQKSSTKTQKDSLKSSKICMRRKFSREISKKNRKGFVYRKKDLIMKQRGINMRKKQHC</sequence>
<dbReference type="EMBL" id="SNRW01001490">
    <property type="protein sequence ID" value="KAA6396195.1"/>
    <property type="molecule type" value="Genomic_DNA"/>
</dbReference>
<evidence type="ECO:0000256" key="1">
    <source>
        <dbReference type="SAM" id="MobiDB-lite"/>
    </source>
</evidence>
<dbReference type="Proteomes" id="UP000324800">
    <property type="component" value="Unassembled WGS sequence"/>
</dbReference>
<organism evidence="2 3">
    <name type="scientific">Streblomastix strix</name>
    <dbReference type="NCBI Taxonomy" id="222440"/>
    <lineage>
        <taxon>Eukaryota</taxon>
        <taxon>Metamonada</taxon>
        <taxon>Preaxostyla</taxon>
        <taxon>Oxymonadida</taxon>
        <taxon>Streblomastigidae</taxon>
        <taxon>Streblomastix</taxon>
    </lineage>
</organism>
<reference evidence="2 3" key="1">
    <citation type="submission" date="2019-03" db="EMBL/GenBank/DDBJ databases">
        <title>Single cell metagenomics reveals metabolic interactions within the superorganism composed of flagellate Streblomastix strix and complex community of Bacteroidetes bacteria on its surface.</title>
        <authorList>
            <person name="Treitli S.C."/>
            <person name="Kolisko M."/>
            <person name="Husnik F."/>
            <person name="Keeling P."/>
            <person name="Hampl V."/>
        </authorList>
    </citation>
    <scope>NUCLEOTIDE SEQUENCE [LARGE SCALE GENOMIC DNA]</scope>
    <source>
        <strain evidence="2">ST1C</strain>
    </source>
</reference>
<feature type="compositionally biased region" description="Low complexity" evidence="1">
    <location>
        <begin position="93"/>
        <end position="103"/>
    </location>
</feature>
<evidence type="ECO:0000313" key="3">
    <source>
        <dbReference type="Proteomes" id="UP000324800"/>
    </source>
</evidence>
<accession>A0A5J4WP44</accession>
<proteinExistence type="predicted"/>